<dbReference type="OrthoDB" id="45037at2"/>
<comment type="subcellular location">
    <subcellularLocation>
        <location evidence="1">Cell membrane</location>
        <topology evidence="1">Multi-pass membrane protein</topology>
    </subcellularLocation>
</comment>
<feature type="transmembrane region" description="Helical" evidence="6">
    <location>
        <begin position="34"/>
        <end position="55"/>
    </location>
</feature>
<keyword evidence="5 6" id="KW-0472">Membrane</keyword>
<gene>
    <name evidence="7" type="ORF">NCTC10118_00536</name>
</gene>
<dbReference type="InterPro" id="IPR001851">
    <property type="entry name" value="ABC_transp_permease"/>
</dbReference>
<feature type="transmembrane region" description="Helical" evidence="6">
    <location>
        <begin position="308"/>
        <end position="338"/>
    </location>
</feature>
<accession>A0A449AEW4</accession>
<evidence type="ECO:0000313" key="7">
    <source>
        <dbReference type="EMBL" id="VEU63509.1"/>
    </source>
</evidence>
<protein>
    <submittedName>
        <fullName evidence="7">ABC-type uncharacterized transport system, permease component</fullName>
    </submittedName>
</protein>
<feature type="transmembrane region" description="Helical" evidence="6">
    <location>
        <begin position="174"/>
        <end position="192"/>
    </location>
</feature>
<dbReference type="GO" id="GO:0005886">
    <property type="term" value="C:plasma membrane"/>
    <property type="evidence" value="ECO:0007669"/>
    <property type="project" value="UniProtKB-SubCell"/>
</dbReference>
<dbReference type="AlphaFoldDB" id="A0A449AEW4"/>
<feature type="transmembrane region" description="Helical" evidence="6">
    <location>
        <begin position="144"/>
        <end position="168"/>
    </location>
</feature>
<evidence type="ECO:0000256" key="5">
    <source>
        <dbReference type="ARBA" id="ARBA00023136"/>
    </source>
</evidence>
<feature type="transmembrane region" description="Helical" evidence="6">
    <location>
        <begin position="111"/>
        <end position="132"/>
    </location>
</feature>
<keyword evidence="8" id="KW-1185">Reference proteome</keyword>
<evidence type="ECO:0000256" key="3">
    <source>
        <dbReference type="ARBA" id="ARBA00022692"/>
    </source>
</evidence>
<organism evidence="7 8">
    <name type="scientific">Mycoplasmopsis bovirhinis</name>
    <dbReference type="NCBI Taxonomy" id="29553"/>
    <lineage>
        <taxon>Bacteria</taxon>
        <taxon>Bacillati</taxon>
        <taxon>Mycoplasmatota</taxon>
        <taxon>Mycoplasmoidales</taxon>
        <taxon>Metamycoplasmataceae</taxon>
        <taxon>Mycoplasmopsis</taxon>
    </lineage>
</organism>
<evidence type="ECO:0000256" key="1">
    <source>
        <dbReference type="ARBA" id="ARBA00004651"/>
    </source>
</evidence>
<feature type="transmembrane region" description="Helical" evidence="6">
    <location>
        <begin position="273"/>
        <end position="296"/>
    </location>
</feature>
<dbReference type="PANTHER" id="PTHR47089">
    <property type="entry name" value="ABC TRANSPORTER, PERMEASE PROTEIN"/>
    <property type="match status" value="1"/>
</dbReference>
<dbReference type="CDD" id="cd06580">
    <property type="entry name" value="TM_PBP1_transp_TpRbsC_like"/>
    <property type="match status" value="1"/>
</dbReference>
<keyword evidence="4 6" id="KW-1133">Transmembrane helix</keyword>
<evidence type="ECO:0000256" key="6">
    <source>
        <dbReference type="SAM" id="Phobius"/>
    </source>
</evidence>
<dbReference type="Proteomes" id="UP000289952">
    <property type="component" value="Chromosome"/>
</dbReference>
<name>A0A449AEW4_9BACT</name>
<dbReference type="EMBL" id="LR214972">
    <property type="protein sequence ID" value="VEU63509.1"/>
    <property type="molecule type" value="Genomic_DNA"/>
</dbReference>
<feature type="transmembrane region" description="Helical" evidence="6">
    <location>
        <begin position="87"/>
        <end position="105"/>
    </location>
</feature>
<keyword evidence="3 6" id="KW-0812">Transmembrane</keyword>
<evidence type="ECO:0000256" key="2">
    <source>
        <dbReference type="ARBA" id="ARBA00022475"/>
    </source>
</evidence>
<reference evidence="7 8" key="1">
    <citation type="submission" date="2019-01" db="EMBL/GenBank/DDBJ databases">
        <authorList>
            <consortium name="Pathogen Informatics"/>
        </authorList>
    </citation>
    <scope>NUCLEOTIDE SEQUENCE [LARGE SCALE GENOMIC DNA]</scope>
    <source>
        <strain evidence="7 8">NCTC10118</strain>
    </source>
</reference>
<proteinExistence type="predicted"/>
<feature type="transmembrane region" description="Helical" evidence="6">
    <location>
        <begin position="225"/>
        <end position="245"/>
    </location>
</feature>
<dbReference type="PANTHER" id="PTHR47089:SF1">
    <property type="entry name" value="GUANOSINE ABC TRANSPORTER PERMEASE PROTEIN NUPP"/>
    <property type="match status" value="1"/>
</dbReference>
<evidence type="ECO:0000313" key="8">
    <source>
        <dbReference type="Proteomes" id="UP000289952"/>
    </source>
</evidence>
<dbReference type="RefSeq" id="WP_129621724.1">
    <property type="nucleotide sequence ID" value="NZ_LR214972.1"/>
</dbReference>
<feature type="transmembrane region" description="Helical" evidence="6">
    <location>
        <begin position="358"/>
        <end position="377"/>
    </location>
</feature>
<dbReference type="GO" id="GO:0022857">
    <property type="term" value="F:transmembrane transporter activity"/>
    <property type="evidence" value="ECO:0007669"/>
    <property type="project" value="InterPro"/>
</dbReference>
<dbReference type="Pfam" id="PF02653">
    <property type="entry name" value="BPD_transp_2"/>
    <property type="match status" value="1"/>
</dbReference>
<keyword evidence="2" id="KW-1003">Cell membrane</keyword>
<evidence type="ECO:0000256" key="4">
    <source>
        <dbReference type="ARBA" id="ARBA00022989"/>
    </source>
</evidence>
<sequence>MKKGLYADNPVVNFGEKTRRFFMFEEKANSRRKIFASIWAVFFGILAASIIYWIIGTTGDNPQNTTIFSFVTYIFRFSSTESNRSTFLLYFLFFAFSGLAISIGFKSGLFNIGVSGQMTFPAIIFFAIIIGLKLDIENISLEFLIGMFFVFIIMGMFIGLISGFLKAFFNVHEVISTIFLNWIITYIAKYLFTQGNEAFGKESFSYFDPVSGTKNIFISSEYQNLFIYFGIGLIIALVIFVWFIYSKTAIGYKIKMVGLNKTNAKYVGINEKLLVVSIMGISGALSGIAGFFLIILKNNKLEAASAPMAIGFEAIAIALIALNSPIGVLFTSIFYSLINTAQIGFSFLRGSEKVTFDFFPIITGIIIFMSALAIIFYKFRVIRSLVKYGYLSTNKTYWYNFKVYHSSKFKYILPEKLRLFKLYFANLKTRLNFRKQESLYQKEVYNQIKASKNMNEEDLLNFYTKLSKAKFEHIAKRNDAGLNNYRDSKNKFKNQVQNRKQNFNLLKETLFLDFNKKVLTKYKQAFKVKDLATEGGM</sequence>